<protein>
    <submittedName>
        <fullName evidence="1">GNAT family N-acetyltransferase</fullName>
    </submittedName>
</protein>
<dbReference type="PANTHER" id="PTHR39173:SF1">
    <property type="entry name" value="ACETYLTRANSFERASE"/>
    <property type="match status" value="1"/>
</dbReference>
<dbReference type="AlphaFoldDB" id="A0A2T4CTY9"/>
<dbReference type="PANTHER" id="PTHR39173">
    <property type="entry name" value="ACETYLTRANSFERASE"/>
    <property type="match status" value="1"/>
</dbReference>
<comment type="caution">
    <text evidence="1">The sequence shown here is derived from an EMBL/GenBank/DDBJ whole genome shotgun (WGS) entry which is preliminary data.</text>
</comment>
<name>A0A2T4CTY9_9GAMM</name>
<evidence type="ECO:0000313" key="1">
    <source>
        <dbReference type="EMBL" id="PTB89099.1"/>
    </source>
</evidence>
<dbReference type="Proteomes" id="UP000242087">
    <property type="component" value="Unassembled WGS sequence"/>
</dbReference>
<dbReference type="InterPro" id="IPR016181">
    <property type="entry name" value="Acyl_CoA_acyltransferase"/>
</dbReference>
<dbReference type="InterPro" id="IPR000182">
    <property type="entry name" value="GNAT_dom"/>
</dbReference>
<proteinExistence type="predicted"/>
<dbReference type="SUPFAM" id="SSF55729">
    <property type="entry name" value="Acyl-CoA N-acyltransferases (Nat)"/>
    <property type="match status" value="1"/>
</dbReference>
<accession>A0A2T4CTY9</accession>
<dbReference type="CDD" id="cd04301">
    <property type="entry name" value="NAT_SF"/>
    <property type="match status" value="1"/>
</dbReference>
<dbReference type="Gene3D" id="3.40.630.30">
    <property type="match status" value="1"/>
</dbReference>
<evidence type="ECO:0000313" key="2">
    <source>
        <dbReference type="Proteomes" id="UP000242087"/>
    </source>
</evidence>
<reference evidence="1 2" key="1">
    <citation type="submission" date="2018-03" db="EMBL/GenBank/DDBJ databases">
        <title>Cross-interface Injection: A General Nanoliter Liquid Handling Method Applied to Single Cells Genome Amplification Automated Nanoliter Liquid Handling Applied to Single Cell Multiple Displacement Amplification.</title>
        <authorList>
            <person name="Yun J."/>
            <person name="Xu P."/>
            <person name="Xu J."/>
            <person name="Dai X."/>
            <person name="Wang Y."/>
            <person name="Zheng X."/>
            <person name="Cao C."/>
            <person name="Yi Q."/>
            <person name="Zhu Y."/>
            <person name="Wang L."/>
            <person name="Dong Z."/>
            <person name="Huang Y."/>
            <person name="Huang L."/>
            <person name="Du W."/>
        </authorList>
    </citation>
    <scope>NUCLEOTIDE SEQUENCE [LARGE SCALE GENOMIC DNA]</scope>
    <source>
        <strain evidence="1 2">A12-4</strain>
    </source>
</reference>
<gene>
    <name evidence="1" type="ORF">C9927_02510</name>
</gene>
<dbReference type="GO" id="GO:0016747">
    <property type="term" value="F:acyltransferase activity, transferring groups other than amino-acyl groups"/>
    <property type="evidence" value="ECO:0007669"/>
    <property type="project" value="InterPro"/>
</dbReference>
<keyword evidence="1" id="KW-0808">Transferase</keyword>
<sequence>MYQLILPTADLQQSYIDYITELGDEERYPFPLDFDHSDFPALLQRIDNFRLGIDIPEGFVQSTTLWLVSGNDIVGCTNIRHRLNAKIEHCGGHIGLGIRPRYRGQGLGIELMQRSIDKAREFGVQTVHIHCHTDNEPSRRMIEACGGQLHSTITVGDEHVSRYLVK</sequence>
<dbReference type="PROSITE" id="PS51186">
    <property type="entry name" value="GNAT"/>
    <property type="match status" value="1"/>
</dbReference>
<dbReference type="Pfam" id="PF00583">
    <property type="entry name" value="Acetyltransf_1"/>
    <property type="match status" value="1"/>
</dbReference>
<dbReference type="EMBL" id="PYVF01000024">
    <property type="protein sequence ID" value="PTB89099.1"/>
    <property type="molecule type" value="Genomic_DNA"/>
</dbReference>
<organism evidence="1 2">
    <name type="scientific">Pseudidiomarina aestuarii</name>
    <dbReference type="NCBI Taxonomy" id="624146"/>
    <lineage>
        <taxon>Bacteria</taxon>
        <taxon>Pseudomonadati</taxon>
        <taxon>Pseudomonadota</taxon>
        <taxon>Gammaproteobacteria</taxon>
        <taxon>Alteromonadales</taxon>
        <taxon>Idiomarinaceae</taxon>
        <taxon>Pseudidiomarina</taxon>
    </lineage>
</organism>